<dbReference type="EC" id="2.4.-.-" evidence="5"/>
<feature type="domain" description="Glycosyltransferase 2-like" evidence="4">
    <location>
        <begin position="47"/>
        <end position="181"/>
    </location>
</feature>
<dbReference type="InterPro" id="IPR029044">
    <property type="entry name" value="Nucleotide-diphossugar_trans"/>
</dbReference>
<dbReference type="Proteomes" id="UP001068021">
    <property type="component" value="Unassembled WGS sequence"/>
</dbReference>
<protein>
    <submittedName>
        <fullName evidence="5">Glycosyltransferase</fullName>
        <ecNumber evidence="5">2.4.-.-</ecNumber>
    </submittedName>
</protein>
<dbReference type="GO" id="GO:0016757">
    <property type="term" value="F:glycosyltransferase activity"/>
    <property type="evidence" value="ECO:0007669"/>
    <property type="project" value="UniProtKB-KW"/>
</dbReference>
<dbReference type="AlphaFoldDB" id="A0A9E4ZY18"/>
<evidence type="ECO:0000259" key="4">
    <source>
        <dbReference type="Pfam" id="PF00535"/>
    </source>
</evidence>
<dbReference type="SUPFAM" id="SSF53448">
    <property type="entry name" value="Nucleotide-diphospho-sugar transferases"/>
    <property type="match status" value="1"/>
</dbReference>
<feature type="transmembrane region" description="Helical" evidence="3">
    <location>
        <begin position="6"/>
        <end position="30"/>
    </location>
</feature>
<sequence>MLILVLILYFLSFLIIWQFVGYPTLMAIIARRNNPKAKDYSYHPFVSIIVPTYNEENVIGERIKNLNRLNYMDDNYEIIVVDSGSNDHTKDIVRRKIKENAGRPELKLLIEKERKGKASAINYGKRHSKGNIILVTDANSIFNKNVLKEIVPHFKNPKIGAVGGMYCITNNLKNSITQSESFYWDLEIIMRLGESKIDSACLFHGEINAWRKNIVNADTQALSEDLDMCIAIRKKGYKIEYEPEAVVYEPSATNLSDQIKQRKRTSIGTIQNIFKYHSYFFLPRDIYTLLTFPSHKTLAVMSPFIFILILACYAIISVLGMLEVIITHLLVTLSLFIFLFILLMNLKSKIIQNDSISKFKIKKIFHIIHYVILNEFLLLLAWKDFIKGRYSVFWEKAASTRE</sequence>
<comment type="caution">
    <text evidence="5">The sequence shown here is derived from an EMBL/GenBank/DDBJ whole genome shotgun (WGS) entry which is preliminary data.</text>
</comment>
<keyword evidence="3" id="KW-0472">Membrane</keyword>
<keyword evidence="3" id="KW-0812">Transmembrane</keyword>
<feature type="transmembrane region" description="Helical" evidence="3">
    <location>
        <begin position="298"/>
        <end position="319"/>
    </location>
</feature>
<dbReference type="EMBL" id="JAPVER010000020">
    <property type="protein sequence ID" value="MCZ3367489.1"/>
    <property type="molecule type" value="Genomic_DNA"/>
</dbReference>
<dbReference type="InterPro" id="IPR001173">
    <property type="entry name" value="Glyco_trans_2-like"/>
</dbReference>
<proteinExistence type="predicted"/>
<accession>A0A9E4ZY18</accession>
<evidence type="ECO:0000313" key="7">
    <source>
        <dbReference type="Proteomes" id="UP001068021"/>
    </source>
</evidence>
<keyword evidence="7" id="KW-1185">Reference proteome</keyword>
<evidence type="ECO:0000313" key="5">
    <source>
        <dbReference type="EMBL" id="MCZ3367489.1"/>
    </source>
</evidence>
<dbReference type="PANTHER" id="PTHR43630:SF1">
    <property type="entry name" value="POLY-BETA-1,6-N-ACETYL-D-GLUCOSAMINE SYNTHASE"/>
    <property type="match status" value="1"/>
</dbReference>
<dbReference type="Pfam" id="PF00535">
    <property type="entry name" value="Glycos_transf_2"/>
    <property type="match status" value="1"/>
</dbReference>
<keyword evidence="3" id="KW-1133">Transmembrane helix</keyword>
<organism evidence="5 7">
    <name type="scientific">Methanobacterium veterum</name>
    <dbReference type="NCBI Taxonomy" id="408577"/>
    <lineage>
        <taxon>Archaea</taxon>
        <taxon>Methanobacteriati</taxon>
        <taxon>Methanobacteriota</taxon>
        <taxon>Methanomada group</taxon>
        <taxon>Methanobacteria</taxon>
        <taxon>Methanobacteriales</taxon>
        <taxon>Methanobacteriaceae</taxon>
        <taxon>Methanobacterium</taxon>
    </lineage>
</organism>
<reference evidence="5" key="1">
    <citation type="submission" date="2022-12" db="EMBL/GenBank/DDBJ databases">
        <title>Reclassification of two methanogenic archaea species isolated from the Kolyma lowland permafrost.</title>
        <authorList>
            <person name="Trubitsyn V.E."/>
            <person name="Rivkina E.M."/>
            <person name="Shcherbakova V.A."/>
        </authorList>
    </citation>
    <scope>NUCLEOTIDE SEQUENCE</scope>
    <source>
        <strain evidence="5">M2</strain>
        <strain evidence="6">MK4</strain>
    </source>
</reference>
<feature type="transmembrane region" description="Helical" evidence="3">
    <location>
        <begin position="325"/>
        <end position="343"/>
    </location>
</feature>
<dbReference type="RefSeq" id="WP_048082706.1">
    <property type="nucleotide sequence ID" value="NZ_JAPVER010000020.1"/>
</dbReference>
<evidence type="ECO:0000256" key="2">
    <source>
        <dbReference type="ARBA" id="ARBA00022679"/>
    </source>
</evidence>
<evidence type="ECO:0000313" key="6">
    <source>
        <dbReference type="EMBL" id="MCZ3373363.1"/>
    </source>
</evidence>
<dbReference type="Proteomes" id="UP001074446">
    <property type="component" value="Unassembled WGS sequence"/>
</dbReference>
<keyword evidence="1 5" id="KW-0328">Glycosyltransferase</keyword>
<evidence type="ECO:0000256" key="3">
    <source>
        <dbReference type="SAM" id="Phobius"/>
    </source>
</evidence>
<dbReference type="Gene3D" id="3.90.550.10">
    <property type="entry name" value="Spore Coat Polysaccharide Biosynthesis Protein SpsA, Chain A"/>
    <property type="match status" value="1"/>
</dbReference>
<evidence type="ECO:0000256" key="1">
    <source>
        <dbReference type="ARBA" id="ARBA00022676"/>
    </source>
</evidence>
<dbReference type="PANTHER" id="PTHR43630">
    <property type="entry name" value="POLY-BETA-1,6-N-ACETYL-D-GLUCOSAMINE SYNTHASE"/>
    <property type="match status" value="1"/>
</dbReference>
<dbReference type="EMBL" id="JAPVES010000030">
    <property type="protein sequence ID" value="MCZ3373363.1"/>
    <property type="molecule type" value="Genomic_DNA"/>
</dbReference>
<keyword evidence="2 5" id="KW-0808">Transferase</keyword>
<feature type="transmembrane region" description="Helical" evidence="3">
    <location>
        <begin position="364"/>
        <end position="382"/>
    </location>
</feature>
<gene>
    <name evidence="6" type="ORF">O3H35_12020</name>
    <name evidence="5" type="ORF">O3H54_16470</name>
</gene>
<name>A0A9E4ZY18_9EURY</name>